<evidence type="ECO:0000313" key="2">
    <source>
        <dbReference type="EMBL" id="ORY13814.1"/>
    </source>
</evidence>
<name>A0A1Y1ZUC9_9PLEO</name>
<evidence type="ECO:0000313" key="3">
    <source>
        <dbReference type="Proteomes" id="UP000193144"/>
    </source>
</evidence>
<keyword evidence="3" id="KW-1185">Reference proteome</keyword>
<accession>A0A1Y1ZUC9</accession>
<dbReference type="OrthoDB" id="5293813at2759"/>
<dbReference type="Proteomes" id="UP000193144">
    <property type="component" value="Unassembled WGS sequence"/>
</dbReference>
<protein>
    <submittedName>
        <fullName evidence="2">Late sexual development protein</fullName>
    </submittedName>
</protein>
<proteinExistence type="predicted"/>
<dbReference type="EMBL" id="MCFA01000038">
    <property type="protein sequence ID" value="ORY13814.1"/>
    <property type="molecule type" value="Genomic_DNA"/>
</dbReference>
<organism evidence="2 3">
    <name type="scientific">Clohesyomyces aquaticus</name>
    <dbReference type="NCBI Taxonomy" id="1231657"/>
    <lineage>
        <taxon>Eukaryota</taxon>
        <taxon>Fungi</taxon>
        <taxon>Dikarya</taxon>
        <taxon>Ascomycota</taxon>
        <taxon>Pezizomycotina</taxon>
        <taxon>Dothideomycetes</taxon>
        <taxon>Pleosporomycetidae</taxon>
        <taxon>Pleosporales</taxon>
        <taxon>Lindgomycetaceae</taxon>
        <taxon>Clohesyomyces</taxon>
    </lineage>
</organism>
<sequence length="356" mass="38245">MRSILALSTLSLAAISVAAPAGKRSDADNGFPLDNGFPNPSADQLRIIQQQAFGTLPNGSPPARISTDGLTNIKLIALNELFEVKFFEELIYNVTNKVSGYDLGYSHEFVKDSLKAILAQEELHALNVLGALKHFGVDPIRPCKYNFPVTNFQQAIALAATFTDLVLGTLQDVNQIFAKNGDDGLVRAVSSVIGNEGEQEGFFHVLQDKRPSTLPFLTTGVRDFAFTAIQSFTIPGSCSNINSIPLKTFKPLTVVSTNIKPETQNLKFSFNAADAGTTDWNTLSVVFINQQNVPVVKSLQSPTEAGGVLTFDAAFPFEENEMNGLTIAAVTRGSGPFTSAQDVALATIFAPGLIEI</sequence>
<feature type="chain" id="PRO_5012350024" evidence="1">
    <location>
        <begin position="19"/>
        <end position="356"/>
    </location>
</feature>
<dbReference type="Pfam" id="PF13668">
    <property type="entry name" value="Ferritin_2"/>
    <property type="match status" value="1"/>
</dbReference>
<gene>
    <name evidence="2" type="ORF">BCR34DRAFT_251841</name>
</gene>
<keyword evidence="1" id="KW-0732">Signal</keyword>
<comment type="caution">
    <text evidence="2">The sequence shown here is derived from an EMBL/GenBank/DDBJ whole genome shotgun (WGS) entry which is preliminary data.</text>
</comment>
<reference evidence="2 3" key="1">
    <citation type="submission" date="2016-07" db="EMBL/GenBank/DDBJ databases">
        <title>Pervasive Adenine N6-methylation of Active Genes in Fungi.</title>
        <authorList>
            <consortium name="DOE Joint Genome Institute"/>
            <person name="Mondo S.J."/>
            <person name="Dannebaum R.O."/>
            <person name="Kuo R.C."/>
            <person name="Labutti K."/>
            <person name="Haridas S."/>
            <person name="Kuo A."/>
            <person name="Salamov A."/>
            <person name="Ahrendt S.R."/>
            <person name="Lipzen A."/>
            <person name="Sullivan W."/>
            <person name="Andreopoulos W.B."/>
            <person name="Clum A."/>
            <person name="Lindquist E."/>
            <person name="Daum C."/>
            <person name="Ramamoorthy G.K."/>
            <person name="Gryganskyi A."/>
            <person name="Culley D."/>
            <person name="Magnuson J.K."/>
            <person name="James T.Y."/>
            <person name="O'Malley M.A."/>
            <person name="Stajich J.E."/>
            <person name="Spatafora J.W."/>
            <person name="Visel A."/>
            <person name="Grigoriev I.V."/>
        </authorList>
    </citation>
    <scope>NUCLEOTIDE SEQUENCE [LARGE SCALE GENOMIC DNA]</scope>
    <source>
        <strain evidence="2 3">CBS 115471</strain>
    </source>
</reference>
<evidence type="ECO:0000256" key="1">
    <source>
        <dbReference type="SAM" id="SignalP"/>
    </source>
</evidence>
<dbReference type="AlphaFoldDB" id="A0A1Y1ZUC9"/>
<feature type="signal peptide" evidence="1">
    <location>
        <begin position="1"/>
        <end position="18"/>
    </location>
</feature>